<dbReference type="Proteomes" id="UP000665561">
    <property type="component" value="Unassembled WGS sequence"/>
</dbReference>
<protein>
    <submittedName>
        <fullName evidence="9">DUF4982 domain-containing protein</fullName>
    </submittedName>
</protein>
<dbReference type="InterPro" id="IPR017853">
    <property type="entry name" value="GH"/>
</dbReference>
<accession>A0ABW9XMI0</accession>
<dbReference type="Pfam" id="PF16355">
    <property type="entry name" value="DUF4982"/>
    <property type="match status" value="1"/>
</dbReference>
<feature type="domain" description="Glycoside hydrolase family 2 catalytic" evidence="6">
    <location>
        <begin position="288"/>
        <end position="363"/>
    </location>
</feature>
<evidence type="ECO:0000256" key="3">
    <source>
        <dbReference type="ARBA" id="ARBA00023295"/>
    </source>
</evidence>
<dbReference type="InterPro" id="IPR013783">
    <property type="entry name" value="Ig-like_fold"/>
</dbReference>
<dbReference type="PANTHER" id="PTHR42732:SF1">
    <property type="entry name" value="BETA-MANNOSIDASE"/>
    <property type="match status" value="1"/>
</dbReference>
<keyword evidence="10" id="KW-1185">Reference proteome</keyword>
<dbReference type="Gene3D" id="2.60.40.10">
    <property type="entry name" value="Immunoglobulins"/>
    <property type="match status" value="3"/>
</dbReference>
<dbReference type="InterPro" id="IPR008979">
    <property type="entry name" value="Galactose-bd-like_sf"/>
</dbReference>
<feature type="domain" description="Glycoside hydrolase family 2 immunoglobulin-like beta-sandwich" evidence="5">
    <location>
        <begin position="40"/>
        <end position="134"/>
    </location>
</feature>
<dbReference type="SUPFAM" id="SSF49303">
    <property type="entry name" value="beta-Galactosidase/glucuronidase domain"/>
    <property type="match status" value="1"/>
</dbReference>
<evidence type="ECO:0000256" key="4">
    <source>
        <dbReference type="SAM" id="MobiDB-lite"/>
    </source>
</evidence>
<dbReference type="InterPro" id="IPR006102">
    <property type="entry name" value="Ig-like_GH2"/>
</dbReference>
<feature type="compositionally biased region" description="Low complexity" evidence="4">
    <location>
        <begin position="146"/>
        <end position="157"/>
    </location>
</feature>
<organism evidence="9 10">
    <name type="scientific">Paenibacillus glycinis</name>
    <dbReference type="NCBI Taxonomy" id="2697035"/>
    <lineage>
        <taxon>Bacteria</taxon>
        <taxon>Bacillati</taxon>
        <taxon>Bacillota</taxon>
        <taxon>Bacilli</taxon>
        <taxon>Bacillales</taxon>
        <taxon>Paenibacillaceae</taxon>
        <taxon>Paenibacillus</taxon>
    </lineage>
</organism>
<feature type="region of interest" description="Disordered" evidence="4">
    <location>
        <begin position="137"/>
        <end position="183"/>
    </location>
</feature>
<dbReference type="Pfam" id="PF02836">
    <property type="entry name" value="Glyco_hydro_2_C"/>
    <property type="match status" value="2"/>
</dbReference>
<feature type="domain" description="DUF4982" evidence="7">
    <location>
        <begin position="501"/>
        <end position="555"/>
    </location>
</feature>
<dbReference type="PROSITE" id="PS00608">
    <property type="entry name" value="GLYCOSYL_HYDROL_F2_2"/>
    <property type="match status" value="1"/>
</dbReference>
<dbReference type="Pfam" id="PF18565">
    <property type="entry name" value="Glyco_hydro2_C5"/>
    <property type="match status" value="1"/>
</dbReference>
<evidence type="ECO:0000256" key="2">
    <source>
        <dbReference type="ARBA" id="ARBA00022801"/>
    </source>
</evidence>
<dbReference type="SUPFAM" id="SSF49785">
    <property type="entry name" value="Galactose-binding domain-like"/>
    <property type="match status" value="1"/>
</dbReference>
<dbReference type="InterPro" id="IPR006103">
    <property type="entry name" value="Glyco_hydro_2_cat"/>
</dbReference>
<reference evidence="9 10" key="1">
    <citation type="submission" date="2020-01" db="EMBL/GenBank/DDBJ databases">
        <title>Paenibacillus soybeanensis sp. nov. isolated from the nodules of soybean (Glycine max(L.) Merr).</title>
        <authorList>
            <person name="Wang H."/>
        </authorList>
    </citation>
    <scope>NUCLEOTIDE SEQUENCE [LARGE SCALE GENOMIC DNA]</scope>
    <source>
        <strain evidence="9 10">T1</strain>
    </source>
</reference>
<dbReference type="InterPro" id="IPR051913">
    <property type="entry name" value="GH2_Domain-Containing"/>
</dbReference>
<dbReference type="InterPro" id="IPR006101">
    <property type="entry name" value="Glyco_hydro_2"/>
</dbReference>
<dbReference type="InterPro" id="IPR023232">
    <property type="entry name" value="Glyco_hydro_2_AS"/>
</dbReference>
<evidence type="ECO:0000259" key="5">
    <source>
        <dbReference type="Pfam" id="PF00703"/>
    </source>
</evidence>
<dbReference type="InterPro" id="IPR032311">
    <property type="entry name" value="DUF4982"/>
</dbReference>
<evidence type="ECO:0000259" key="7">
    <source>
        <dbReference type="Pfam" id="PF16355"/>
    </source>
</evidence>
<dbReference type="Gene3D" id="3.20.20.80">
    <property type="entry name" value="Glycosidases"/>
    <property type="match status" value="1"/>
</dbReference>
<keyword evidence="2" id="KW-0378">Hydrolase</keyword>
<evidence type="ECO:0000313" key="10">
    <source>
        <dbReference type="Proteomes" id="UP000665561"/>
    </source>
</evidence>
<evidence type="ECO:0000256" key="1">
    <source>
        <dbReference type="ARBA" id="ARBA00007401"/>
    </source>
</evidence>
<sequence>MLVKVDATVLEGWWYEGCGIYRHVWLRSTDPLHVADHGTYVTTPDIAADGSNAVVAVAANVRNESDRARRFRVRTSLHPKAGGDALAATLSETVALSPYSATEINQRLTLAFPALWTPEQPNLYLAVSAVEEILDREEGRSATKPDAASADPAAMAAERSDASEDADERRDRSFEPGDAESHEGVRLADRYETVFGVRSIAFAAERGFLLNGKPYPIRGTSNHQDFAGVGVALPDALIAYKLKLLKEMGCNAYRSAHHPPTPELLALCDELGLLVMNENRKLDSTPRGLDHLRRMILRDRNHPCIILWSLENEEVLEGTATGSRILKRMAGEARRLDPARPTSAAMNHGWHEGDYADQVDVVGYNYGHRGSAADGRRRFPRRAQIGSESASYTTTRGEYADDPASGYASAYGTSIPSWGCSPAVSWQAVLDDPSLTGVFLWTGFDYRGEPTPYEWPCINSHFGIMDTCGFPKDVYYEVQAMWTPEPLVHVMPHWNWAGREGEEIEIWTYGNCDSVELWLNGRLLGEQAREGLSPIKWAVPYERGTLRAIGKNGGVRAASAERATAGAASRIVLEADRTRLGGDGTDVAVLRVSVVDAEGRIVPTADSLIRFELSGPASVLGVGNGNPSSHEPDKADRRRAFNGRCLALIQPSELHGESSATIRVKAISSGLVPAELILTAAAAAGARS</sequence>
<keyword evidence="3" id="KW-0326">Glycosidase</keyword>
<dbReference type="EMBL" id="JAAAMV010000003">
    <property type="protein sequence ID" value="NBD23651.1"/>
    <property type="molecule type" value="Genomic_DNA"/>
</dbReference>
<evidence type="ECO:0000259" key="8">
    <source>
        <dbReference type="Pfam" id="PF18565"/>
    </source>
</evidence>
<proteinExistence type="inferred from homology"/>
<dbReference type="SUPFAM" id="SSF51445">
    <property type="entry name" value="(Trans)glycosidases"/>
    <property type="match status" value="1"/>
</dbReference>
<comment type="caution">
    <text evidence="9">The sequence shown here is derived from an EMBL/GenBank/DDBJ whole genome shotgun (WGS) entry which is preliminary data.</text>
</comment>
<dbReference type="InterPro" id="IPR040605">
    <property type="entry name" value="Glyco_hydro2_dom5"/>
</dbReference>
<gene>
    <name evidence="9" type="ORF">GT019_07185</name>
</gene>
<feature type="domain" description="Glycoside hydrolase family 2" evidence="8">
    <location>
        <begin position="571"/>
        <end position="675"/>
    </location>
</feature>
<name>A0ABW9XMI0_9BACL</name>
<evidence type="ECO:0000313" key="9">
    <source>
        <dbReference type="EMBL" id="NBD23651.1"/>
    </source>
</evidence>
<dbReference type="InterPro" id="IPR036156">
    <property type="entry name" value="Beta-gal/glucu_dom_sf"/>
</dbReference>
<comment type="similarity">
    <text evidence="1">Belongs to the glycosyl hydrolase 2 family.</text>
</comment>
<dbReference type="PRINTS" id="PR00132">
    <property type="entry name" value="GLHYDRLASE2"/>
</dbReference>
<evidence type="ECO:0000259" key="6">
    <source>
        <dbReference type="Pfam" id="PF02836"/>
    </source>
</evidence>
<dbReference type="Pfam" id="PF00703">
    <property type="entry name" value="Glyco_hydro_2"/>
    <property type="match status" value="1"/>
</dbReference>
<feature type="domain" description="Glycoside hydrolase family 2 catalytic" evidence="6">
    <location>
        <begin position="207"/>
        <end position="280"/>
    </location>
</feature>
<dbReference type="PANTHER" id="PTHR42732">
    <property type="entry name" value="BETA-GALACTOSIDASE"/>
    <property type="match status" value="1"/>
</dbReference>
<feature type="compositionally biased region" description="Basic and acidic residues" evidence="4">
    <location>
        <begin position="158"/>
        <end position="183"/>
    </location>
</feature>